<feature type="compositionally biased region" description="Low complexity" evidence="2">
    <location>
        <begin position="208"/>
        <end position="225"/>
    </location>
</feature>
<dbReference type="GO" id="GO:0003723">
    <property type="term" value="F:RNA binding"/>
    <property type="evidence" value="ECO:0007669"/>
    <property type="project" value="UniProtKB-KW"/>
</dbReference>
<feature type="region of interest" description="Disordered" evidence="2">
    <location>
        <begin position="814"/>
        <end position="901"/>
    </location>
</feature>
<organism evidence="5">
    <name type="scientific">Melampsora larici-populina (strain 98AG31 / pathotype 3-4-7)</name>
    <name type="common">Poplar leaf rust fungus</name>
    <dbReference type="NCBI Taxonomy" id="747676"/>
    <lineage>
        <taxon>Eukaryota</taxon>
        <taxon>Fungi</taxon>
        <taxon>Dikarya</taxon>
        <taxon>Basidiomycota</taxon>
        <taxon>Pucciniomycotina</taxon>
        <taxon>Pucciniomycetes</taxon>
        <taxon>Pucciniales</taxon>
        <taxon>Melampsoraceae</taxon>
        <taxon>Melampsora</taxon>
    </lineage>
</organism>
<dbReference type="Proteomes" id="UP000001072">
    <property type="component" value="Unassembled WGS sequence"/>
</dbReference>
<dbReference type="InterPro" id="IPR012677">
    <property type="entry name" value="Nucleotide-bd_a/b_plait_sf"/>
</dbReference>
<dbReference type="GeneID" id="18935643"/>
<dbReference type="eggNOG" id="KOG0118">
    <property type="taxonomic scope" value="Eukaryota"/>
</dbReference>
<protein>
    <submittedName>
        <fullName evidence="4">Cell wall integrity protein scw1</fullName>
    </submittedName>
</protein>
<feature type="region of interest" description="Disordered" evidence="2">
    <location>
        <begin position="481"/>
        <end position="505"/>
    </location>
</feature>
<feature type="region of interest" description="Disordered" evidence="2">
    <location>
        <begin position="189"/>
        <end position="264"/>
    </location>
</feature>
<evidence type="ECO:0000256" key="2">
    <source>
        <dbReference type="SAM" id="MobiDB-lite"/>
    </source>
</evidence>
<evidence type="ECO:0000259" key="3">
    <source>
        <dbReference type="Pfam" id="PF00076"/>
    </source>
</evidence>
<dbReference type="InterPro" id="IPR035979">
    <property type="entry name" value="RBD_domain_sf"/>
</dbReference>
<feature type="region of interest" description="Disordered" evidence="2">
    <location>
        <begin position="1"/>
        <end position="123"/>
    </location>
</feature>
<dbReference type="EMBL" id="GL883128">
    <property type="protein sequence ID" value="EGG02865.1"/>
    <property type="molecule type" value="Genomic_DNA"/>
</dbReference>
<dbReference type="Pfam" id="PF00076">
    <property type="entry name" value="RRM_1"/>
    <property type="match status" value="1"/>
</dbReference>
<gene>
    <name evidence="4" type="ORF">MELLADRAFT_90650</name>
</gene>
<dbReference type="STRING" id="747676.F4RXN6"/>
<feature type="compositionally biased region" description="Polar residues" evidence="2">
    <location>
        <begin position="488"/>
        <end position="505"/>
    </location>
</feature>
<keyword evidence="5" id="KW-1185">Reference proteome</keyword>
<feature type="region of interest" description="Disordered" evidence="2">
    <location>
        <begin position="286"/>
        <end position="307"/>
    </location>
</feature>
<dbReference type="PANTHER" id="PTHR10501">
    <property type="entry name" value="U1 SMALL NUCLEAR RIBONUCLEOPROTEIN A/U2 SMALL NUCLEAR RIBONUCLEOPROTEIN B"/>
    <property type="match status" value="1"/>
</dbReference>
<feature type="region of interest" description="Disordered" evidence="2">
    <location>
        <begin position="158"/>
        <end position="177"/>
    </location>
</feature>
<dbReference type="InterPro" id="IPR000504">
    <property type="entry name" value="RRM_dom"/>
</dbReference>
<dbReference type="SUPFAM" id="SSF54928">
    <property type="entry name" value="RNA-binding domain, RBD"/>
    <property type="match status" value="1"/>
</dbReference>
<evidence type="ECO:0000313" key="5">
    <source>
        <dbReference type="Proteomes" id="UP000001072"/>
    </source>
</evidence>
<feature type="compositionally biased region" description="Low complexity" evidence="2">
    <location>
        <begin position="1067"/>
        <end position="1084"/>
    </location>
</feature>
<accession>F4RXN6</accession>
<proteinExistence type="predicted"/>
<dbReference type="InParanoid" id="F4RXN6"/>
<keyword evidence="1" id="KW-0694">RNA-binding</keyword>
<dbReference type="OrthoDB" id="431169at2759"/>
<feature type="region of interest" description="Disordered" evidence="2">
    <location>
        <begin position="320"/>
        <end position="342"/>
    </location>
</feature>
<dbReference type="RefSeq" id="XP_007413978.1">
    <property type="nucleotide sequence ID" value="XM_007413916.1"/>
</dbReference>
<feature type="compositionally biased region" description="Polar residues" evidence="2">
    <location>
        <begin position="874"/>
        <end position="900"/>
    </location>
</feature>
<feature type="compositionally biased region" description="Low complexity" evidence="2">
    <location>
        <begin position="74"/>
        <end position="95"/>
    </location>
</feature>
<name>F4RXN6_MELLP</name>
<dbReference type="Gene3D" id="3.30.70.330">
    <property type="match status" value="2"/>
</dbReference>
<feature type="compositionally biased region" description="Polar residues" evidence="2">
    <location>
        <begin position="13"/>
        <end position="65"/>
    </location>
</feature>
<feature type="compositionally biased region" description="Polar residues" evidence="2">
    <location>
        <begin position="1048"/>
        <end position="1066"/>
    </location>
</feature>
<dbReference type="HOGENOM" id="CLU_280615_0_0_1"/>
<feature type="region of interest" description="Disordered" evidence="2">
    <location>
        <begin position="641"/>
        <end position="668"/>
    </location>
</feature>
<evidence type="ECO:0000256" key="1">
    <source>
        <dbReference type="ARBA" id="ARBA00022884"/>
    </source>
</evidence>
<evidence type="ECO:0000313" key="4">
    <source>
        <dbReference type="EMBL" id="EGG02865.1"/>
    </source>
</evidence>
<feature type="compositionally biased region" description="Polar residues" evidence="2">
    <location>
        <begin position="231"/>
        <end position="242"/>
    </location>
</feature>
<dbReference type="AlphaFoldDB" id="F4RXN6"/>
<dbReference type="KEGG" id="mlr:MELLADRAFT_90650"/>
<reference evidence="5" key="1">
    <citation type="journal article" date="2011" name="Proc. Natl. Acad. Sci. U.S.A.">
        <title>Obligate biotrophy features unraveled by the genomic analysis of rust fungi.</title>
        <authorList>
            <person name="Duplessis S."/>
            <person name="Cuomo C.A."/>
            <person name="Lin Y.-C."/>
            <person name="Aerts A."/>
            <person name="Tisserant E."/>
            <person name="Veneault-Fourrey C."/>
            <person name="Joly D.L."/>
            <person name="Hacquard S."/>
            <person name="Amselem J."/>
            <person name="Cantarel B.L."/>
            <person name="Chiu R."/>
            <person name="Coutinho P.M."/>
            <person name="Feau N."/>
            <person name="Field M."/>
            <person name="Frey P."/>
            <person name="Gelhaye E."/>
            <person name="Goldberg J."/>
            <person name="Grabherr M.G."/>
            <person name="Kodira C.D."/>
            <person name="Kohler A."/>
            <person name="Kuees U."/>
            <person name="Lindquist E.A."/>
            <person name="Lucas S.M."/>
            <person name="Mago R."/>
            <person name="Mauceli E."/>
            <person name="Morin E."/>
            <person name="Murat C."/>
            <person name="Pangilinan J.L."/>
            <person name="Park R."/>
            <person name="Pearson M."/>
            <person name="Quesneville H."/>
            <person name="Rouhier N."/>
            <person name="Sakthikumar S."/>
            <person name="Salamov A.A."/>
            <person name="Schmutz J."/>
            <person name="Selles B."/>
            <person name="Shapiro H."/>
            <person name="Tanguay P."/>
            <person name="Tuskan G.A."/>
            <person name="Henrissat B."/>
            <person name="Van de Peer Y."/>
            <person name="Rouze P."/>
            <person name="Ellis J.G."/>
            <person name="Dodds P.N."/>
            <person name="Schein J.E."/>
            <person name="Zhong S."/>
            <person name="Hamelin R.C."/>
            <person name="Grigoriev I.V."/>
            <person name="Szabo L.J."/>
            <person name="Martin F."/>
        </authorList>
    </citation>
    <scope>NUCLEOTIDE SEQUENCE [LARGE SCALE GENOMIC DNA]</scope>
    <source>
        <strain evidence="5">98AG31 / pathotype 3-4-7</strain>
    </source>
</reference>
<sequence length="1119" mass="119370">MSILLSSDHLDKNTSSAPNTIDHTTNNPNQSIFSSNLTPRRSNISNLTTSSSPMKNENTLGSQSIPEVEESAGSLLDSSPTSTTTRNQSQSNSTSLRDFQSDPLLGPRRSSTYSNRDDSKSSSLFSPLNSAFSSFSFNPIKTTSSNLSANQIFYSSATNTPSPTTQQADSPRLSSTTLASTKSLNTSIEPFDLDQHNSSSTLHPGARSYSSPGTSTSLSTNQQSSRDGNRSLGSNLQASQSDRPLRQEESSAPHSSSSWPLTANSTGPLDYCPGRDAVSDRHGWLYVRPGQSGSKNDPIPPTGIPRSLSLQEMPTIPWLGQDRTTQSFGPPPSGAIPGGQESLYTEPALGRRMSLKSDMTSPPSNLKNLGSYYNPNTLSSNVYNDQTRDPRVTSFLSNDPSSFQQRLHAFIPPNATMRPISPTNRSGRIEQVAEEISTIFVVGFPEDMDEREFQNMFMFSPGFEAATLKVPATALAARDHAMSPTGPHGSSISLPSTSHGTVGQSFSSTAPNMMDPFGMPLGYDGLEDLYSPLGIGCGPNASLQGLVDFSGLAGAGISPFGNRRQIIGFAKFKTRADALHARDVLSGRRVDAEKGCILKAELAKKNLHTKRGLSNEASAPLTVSTPAFSFNGGYFNPFSPSGDPFSPNNKSNNVNSDSGTQSGPHRVKNIHRSSIDSDHQLQMNHFFEVEHRTLSNSIEPCQFDMSATRPRSSSTFDPFLITATNSLNLLNEPTRGKSLIESFGSPTSQRAPIDYSAFAATPNPHHFTNSSGYGGRLTRTGSLGCGTNPINTGSTWFINPGPATTTVNMPAEKVGDKGITTDRPGSFAPTFFPLVPNSSSGGSSGSSDSSSTGSRPSLGSSPTGLGSTLPPNSAPNSLSTSSALMPPNSTGNVCQNSLNRTHYPADQNPAINTLYVGNLPTVIPGTAVGDNVMGLATRLPAPFPHSNGMMLVGHPHHPNTPIMSIPNPSTSVSGMELEDRLRKLFGKAEGFKRFSFRSKAGQPMCFVEFVNVEAAKKAMENLYGDRLDGLVPGGIRLAFSRNALGVRSNQPNHPNFNQFSQSTNRNLNPSTGLSTSLPPQSSTPHHNSMIIPFTNHNLNLNPTHQLVASSSTSLNISSS</sequence>
<feature type="compositionally biased region" description="Polar residues" evidence="2">
    <location>
        <begin position="158"/>
        <end position="169"/>
    </location>
</feature>
<feature type="domain" description="RRM" evidence="3">
    <location>
        <begin position="978"/>
        <end position="1029"/>
    </location>
</feature>
<feature type="region of interest" description="Disordered" evidence="2">
    <location>
        <begin position="1048"/>
        <end position="1088"/>
    </location>
</feature>
<dbReference type="VEuPathDB" id="FungiDB:MELLADRAFT_90650"/>
<feature type="compositionally biased region" description="Polar residues" evidence="2">
    <location>
        <begin position="646"/>
        <end position="663"/>
    </location>
</feature>
<feature type="compositionally biased region" description="Low complexity" evidence="2">
    <location>
        <begin position="838"/>
        <end position="870"/>
    </location>
</feature>